<name>A0A0E3X1G1_METMT</name>
<dbReference type="GeneID" id="24893706"/>
<dbReference type="EMBL" id="CP009518">
    <property type="protein sequence ID" value="AKB85220.1"/>
    <property type="molecule type" value="Genomic_DNA"/>
</dbReference>
<organism evidence="1 2">
    <name type="scientific">Methanococcoides methylutens MM1</name>
    <dbReference type="NCBI Taxonomy" id="1434104"/>
    <lineage>
        <taxon>Archaea</taxon>
        <taxon>Methanobacteriati</taxon>
        <taxon>Methanobacteriota</taxon>
        <taxon>Stenosarchaea group</taxon>
        <taxon>Methanomicrobia</taxon>
        <taxon>Methanosarcinales</taxon>
        <taxon>Methanosarcinaceae</taxon>
        <taxon>Methanococcoides</taxon>
    </lineage>
</organism>
<dbReference type="PANTHER" id="PTHR39327:SF1">
    <property type="entry name" value="BLR5470 PROTEIN"/>
    <property type="match status" value="1"/>
</dbReference>
<evidence type="ECO:0000313" key="1">
    <source>
        <dbReference type="EMBL" id="AKB85220.1"/>
    </source>
</evidence>
<dbReference type="PATRIC" id="fig|1434104.5.peg.1276"/>
<dbReference type="KEGG" id="mmet:MCMEM_1167"/>
<dbReference type="Proteomes" id="UP000033048">
    <property type="component" value="Chromosome"/>
</dbReference>
<proteinExistence type="predicted"/>
<dbReference type="OrthoDB" id="110514at2157"/>
<dbReference type="AlphaFoldDB" id="A0A0E3X1G1"/>
<evidence type="ECO:0008006" key="3">
    <source>
        <dbReference type="Google" id="ProtNLM"/>
    </source>
</evidence>
<reference evidence="1 2" key="1">
    <citation type="submission" date="2014-07" db="EMBL/GenBank/DDBJ databases">
        <title>Methanogenic archaea and the global carbon cycle.</title>
        <authorList>
            <person name="Henriksen J.R."/>
            <person name="Luke J."/>
            <person name="Reinhart S."/>
            <person name="Benedict M.N."/>
            <person name="Youngblut N.D."/>
            <person name="Metcalf M.E."/>
            <person name="Whitaker R.J."/>
            <person name="Metcalf W.W."/>
        </authorList>
    </citation>
    <scope>NUCLEOTIDE SEQUENCE [LARGE SCALE GENOMIC DNA]</scope>
    <source>
        <strain evidence="1 2">MM1</strain>
    </source>
</reference>
<gene>
    <name evidence="1" type="ORF">MCMEM_1167</name>
</gene>
<evidence type="ECO:0000313" key="2">
    <source>
        <dbReference type="Proteomes" id="UP000033048"/>
    </source>
</evidence>
<dbReference type="Gene3D" id="3.10.620.30">
    <property type="match status" value="1"/>
</dbReference>
<dbReference type="STRING" id="1434104.MCMEM_1167"/>
<protein>
    <recommendedName>
        <fullName evidence="3">Transglutaminase-like domain-containing protein</fullName>
    </recommendedName>
</protein>
<sequence>MNIKGSIFCFLLFVIICSCMGCIAEEDEGYPEENELPDIEDPENTTTEQIETYNATLKKTAILDLENGYSLKILEIDRKENFAEFSLRKDGIQYSRKTISTGQTYDVKDPDGENTVYTIKLDKIYDSSFSIDLTYELKPEIYLETEPITIEPETKVTVKLTDDSITRTYEWEYDNKDFLLQAEYYKESYELYSERSRSRDYDQFANDPYDDVVISQITTQMESLAAEGGYVEDEIPYIATSFVQSLPYISDSASAGYDEYPRFPFETLYHGGGDCEDSSILLASLLHEMGYGVALILLPDHMAVGVQGDDSLSGSYYEYNGVKYFYLETTNSGWDVGVIPNEYRNTEAIITPIGYGYPQLQIEFTGSGKITAAYTYVDLDIEVTNVGSATAEDVIIYTYLESTEEGMAWDQAQSDEIPEIEAENGATYTVTNMKVPVGQEYRVVVISWGSNAEQAYVYSDWVNS</sequence>
<keyword evidence="2" id="KW-1185">Reference proteome</keyword>
<dbReference type="Gene3D" id="2.60.98.40">
    <property type="match status" value="1"/>
</dbReference>
<dbReference type="InterPro" id="IPR010319">
    <property type="entry name" value="Transglutaminase-like_Cys_pept"/>
</dbReference>
<dbReference type="RefSeq" id="WP_048205344.1">
    <property type="nucleotide sequence ID" value="NZ_CP009518.1"/>
</dbReference>
<dbReference type="PANTHER" id="PTHR39327">
    <property type="match status" value="1"/>
</dbReference>
<accession>A0A0E3X1G1</accession>
<dbReference type="HOGENOM" id="CLU_044036_0_0_2"/>
<dbReference type="PROSITE" id="PS51257">
    <property type="entry name" value="PROKAR_LIPOPROTEIN"/>
    <property type="match status" value="1"/>
</dbReference>